<gene>
    <name evidence="1" type="ORF">CCOS864_04438</name>
</gene>
<protein>
    <submittedName>
        <fullName evidence="1">Uncharacterized protein</fullName>
    </submittedName>
</protein>
<proteinExistence type="predicted"/>
<dbReference type="EMBL" id="UIDD01000010">
    <property type="protein sequence ID" value="SUQ64968.1"/>
    <property type="molecule type" value="Genomic_DNA"/>
</dbReference>
<evidence type="ECO:0000313" key="2">
    <source>
        <dbReference type="Proteomes" id="UP000255177"/>
    </source>
</evidence>
<dbReference type="Proteomes" id="UP000255177">
    <property type="component" value="Unassembled WGS sequence"/>
</dbReference>
<dbReference type="AlphaFoldDB" id="A0A380T629"/>
<keyword evidence="2" id="KW-1185">Reference proteome</keyword>
<dbReference type="RefSeq" id="WP_115088450.1">
    <property type="nucleotide sequence ID" value="NZ_CBCSFG010000018.1"/>
</dbReference>
<sequence length="106" mass="11705">MRKTVEVAVHWTDEHLGGKAVLPDKTPYYVTTDLLKNESGIETNWSLVLEIERNTEDVGSRTGLGKAYFLVESAPSSLLRKGHSLSVYEGGRYVAVVEVVEVVDVV</sequence>
<accession>A0A380T629</accession>
<organism evidence="1 2">
    <name type="scientific">Pseudomonas wadenswilerensis</name>
    <dbReference type="NCBI Taxonomy" id="1785161"/>
    <lineage>
        <taxon>Bacteria</taxon>
        <taxon>Pseudomonadati</taxon>
        <taxon>Pseudomonadota</taxon>
        <taxon>Gammaproteobacteria</taxon>
        <taxon>Pseudomonadales</taxon>
        <taxon>Pseudomonadaceae</taxon>
        <taxon>Pseudomonas</taxon>
    </lineage>
</organism>
<reference evidence="2" key="1">
    <citation type="submission" date="2018-07" db="EMBL/GenBank/DDBJ databases">
        <authorList>
            <person name="Blom J."/>
        </authorList>
    </citation>
    <scope>NUCLEOTIDE SEQUENCE [LARGE SCALE GENOMIC DNA]</scope>
    <source>
        <strain evidence="2">CCOS 864</strain>
    </source>
</reference>
<evidence type="ECO:0000313" key="1">
    <source>
        <dbReference type="EMBL" id="SUQ64968.1"/>
    </source>
</evidence>
<name>A0A380T629_9PSED</name>